<dbReference type="PANTHER" id="PTHR12894:SF27">
    <property type="entry name" value="TRANSFORMING GROWTH FACTOR-BETA RECEPTOR-ASSOCIATED PROTEIN 1"/>
    <property type="match status" value="1"/>
</dbReference>
<dbReference type="VEuPathDB" id="TrichDB:TVAGG3_0954860"/>
<sequence>MKSVHQYLMVPLDLGLENKHDSHRIQTIAHIDQKLVVVRELEDYKARFSFYELGNLNGVVTATKDGDALDISFGDYYIKEIKSYNDSLILYLKSTDSAPLCKWKPGVDSPLYFTYDCDFYALNQYSLEMNQSIIYTKKNILTFIPDYSNIDDKKEIEFEEDILSVSLNYPSALVVLKNAIVKINLNQPDDRIKMSNPCENLHNQTNHPSPTSICASRTSYIFFTENMASYINQNLDARVNKINFDNVPFNNTKVPKGYFSTTDTSQYIYDFANEPFKLPGIGLHSTTAMKIDARDYTFFANDKHVYQLFDVYEAFDLLSRNQMKDLSKKLPDAEAATICAFFQVAWNNTIQKTIQNTVQITYPFRDMALKLFDYPEFRRYILDILTLFSQLHFYVHKKEYDEEEEEIGEEIVEYEPRYFEESQLDSSPQSLQSLLAALKQHYPKELKNTVSKEEYEEIARIQEIFQTATLEILILQKKTPEISQLIKSKNNYNKDIIIKFMDTIPDHSTRLIVYSLLGEAKLAMKSFALTTDRSTEVIDIVIGLLKANSGDWEFIKEHADSFIKADPIRGMEILTDPRVDMNKATAYVTENFPALQQLFLLGTVHNSSLVGRSTIIAKLANDLCTALSSLHKPDFDYSTVSYLKCVIRSPNGHPPIEDIERELSDYLQNLVSTEFNELDKTKLLNSVADFTSSSLKISIFLAADKYKEALDIIWANNNGDPEKAALSCRDCSNPPKAFELLIEKVKAELSQEEFLSELTKLLTKNIDIIDISYALGSLNTNASLDTTLMFVEQLYRSLIATKRDAEIEAAHAEAEQFEAQYRLLRAQAVKIAVNEDVDCEGCGKKLGYSTFERTPTGALYHRQCINKK</sequence>
<dbReference type="GO" id="GO:0006914">
    <property type="term" value="P:autophagy"/>
    <property type="evidence" value="ECO:0000318"/>
    <property type="project" value="GO_Central"/>
</dbReference>
<dbReference type="STRING" id="5722.A2EU41"/>
<organism evidence="2 3">
    <name type="scientific">Trichomonas vaginalis (strain ATCC PRA-98 / G3)</name>
    <dbReference type="NCBI Taxonomy" id="412133"/>
    <lineage>
        <taxon>Eukaryota</taxon>
        <taxon>Metamonada</taxon>
        <taxon>Parabasalia</taxon>
        <taxon>Trichomonadida</taxon>
        <taxon>Trichomonadidae</taxon>
        <taxon>Trichomonas</taxon>
    </lineage>
</organism>
<proteinExistence type="predicted"/>
<dbReference type="GO" id="GO:0016020">
    <property type="term" value="C:membrane"/>
    <property type="evidence" value="ECO:0000318"/>
    <property type="project" value="GO_Central"/>
</dbReference>
<dbReference type="RefSeq" id="XP_001316081.1">
    <property type="nucleotide sequence ID" value="XM_001316046.1"/>
</dbReference>
<feature type="coiled-coil region" evidence="1">
    <location>
        <begin position="795"/>
        <end position="827"/>
    </location>
</feature>
<keyword evidence="3" id="KW-1185">Reference proteome</keyword>
<dbReference type="InterPro" id="IPR032914">
    <property type="entry name" value="Vam6/VPS39/TRAP1"/>
</dbReference>
<protein>
    <submittedName>
        <fullName evidence="2">Uncharacterized protein</fullName>
    </submittedName>
</protein>
<name>A2EU41_TRIV3</name>
<reference evidence="2" key="1">
    <citation type="submission" date="2006-10" db="EMBL/GenBank/DDBJ databases">
        <authorList>
            <person name="Amadeo P."/>
            <person name="Zhao Q."/>
            <person name="Wortman J."/>
            <person name="Fraser-Liggett C."/>
            <person name="Carlton J."/>
        </authorList>
    </citation>
    <scope>NUCLEOTIDE SEQUENCE</scope>
    <source>
        <strain evidence="2">G3</strain>
    </source>
</reference>
<dbReference type="AlphaFoldDB" id="A2EU41"/>
<dbReference type="KEGG" id="tva:4761706"/>
<keyword evidence="1" id="KW-0175">Coiled coil</keyword>
<evidence type="ECO:0000313" key="2">
    <source>
        <dbReference type="EMBL" id="EAY03858.1"/>
    </source>
</evidence>
<evidence type="ECO:0000256" key="1">
    <source>
        <dbReference type="SAM" id="Coils"/>
    </source>
</evidence>
<gene>
    <name evidence="2" type="ORF">TVAG_063710</name>
</gene>
<dbReference type="PANTHER" id="PTHR12894">
    <property type="entry name" value="CNH DOMAIN CONTAINING"/>
    <property type="match status" value="1"/>
</dbReference>
<dbReference type="Proteomes" id="UP000001542">
    <property type="component" value="Unassembled WGS sequence"/>
</dbReference>
<evidence type="ECO:0000313" key="3">
    <source>
        <dbReference type="Proteomes" id="UP000001542"/>
    </source>
</evidence>
<accession>A2EU41</accession>
<dbReference type="VEuPathDB" id="TrichDB:TVAG_063710"/>
<dbReference type="EMBL" id="DS113492">
    <property type="protein sequence ID" value="EAY03858.1"/>
    <property type="molecule type" value="Genomic_DNA"/>
</dbReference>
<dbReference type="GO" id="GO:0034058">
    <property type="term" value="P:endosomal vesicle fusion"/>
    <property type="evidence" value="ECO:0000318"/>
    <property type="project" value="GO_Central"/>
</dbReference>
<reference evidence="2" key="2">
    <citation type="journal article" date="2007" name="Science">
        <title>Draft genome sequence of the sexually transmitted pathogen Trichomonas vaginalis.</title>
        <authorList>
            <person name="Carlton J.M."/>
            <person name="Hirt R.P."/>
            <person name="Silva J.C."/>
            <person name="Delcher A.L."/>
            <person name="Schatz M."/>
            <person name="Zhao Q."/>
            <person name="Wortman J.R."/>
            <person name="Bidwell S.L."/>
            <person name="Alsmark U.C.M."/>
            <person name="Besteiro S."/>
            <person name="Sicheritz-Ponten T."/>
            <person name="Noel C.J."/>
            <person name="Dacks J.B."/>
            <person name="Foster P.G."/>
            <person name="Simillion C."/>
            <person name="Van de Peer Y."/>
            <person name="Miranda-Saavedra D."/>
            <person name="Barton G.J."/>
            <person name="Westrop G.D."/>
            <person name="Mueller S."/>
            <person name="Dessi D."/>
            <person name="Fiori P.L."/>
            <person name="Ren Q."/>
            <person name="Paulsen I."/>
            <person name="Zhang H."/>
            <person name="Bastida-Corcuera F.D."/>
            <person name="Simoes-Barbosa A."/>
            <person name="Brown M.T."/>
            <person name="Hayes R.D."/>
            <person name="Mukherjee M."/>
            <person name="Okumura C.Y."/>
            <person name="Schneider R."/>
            <person name="Smith A.J."/>
            <person name="Vanacova S."/>
            <person name="Villalvazo M."/>
            <person name="Haas B.J."/>
            <person name="Pertea M."/>
            <person name="Feldblyum T.V."/>
            <person name="Utterback T.R."/>
            <person name="Shu C.L."/>
            <person name="Osoegawa K."/>
            <person name="de Jong P.J."/>
            <person name="Hrdy I."/>
            <person name="Horvathova L."/>
            <person name="Zubacova Z."/>
            <person name="Dolezal P."/>
            <person name="Malik S.B."/>
            <person name="Logsdon J.M. Jr."/>
            <person name="Henze K."/>
            <person name="Gupta A."/>
            <person name="Wang C.C."/>
            <person name="Dunne R.L."/>
            <person name="Upcroft J.A."/>
            <person name="Upcroft P."/>
            <person name="White O."/>
            <person name="Salzberg S.L."/>
            <person name="Tang P."/>
            <person name="Chiu C.-H."/>
            <person name="Lee Y.-S."/>
            <person name="Embley T.M."/>
            <person name="Coombs G.H."/>
            <person name="Mottram J.C."/>
            <person name="Tachezy J."/>
            <person name="Fraser-Liggett C.M."/>
            <person name="Johnson P.J."/>
        </authorList>
    </citation>
    <scope>NUCLEOTIDE SEQUENCE [LARGE SCALE GENOMIC DNA]</scope>
    <source>
        <strain evidence="2">G3</strain>
    </source>
</reference>
<dbReference type="GO" id="GO:0005737">
    <property type="term" value="C:cytoplasm"/>
    <property type="evidence" value="ECO:0000318"/>
    <property type="project" value="GO_Central"/>
</dbReference>
<dbReference type="InParanoid" id="A2EU41"/>